<dbReference type="Proteomes" id="UP000772618">
    <property type="component" value="Unassembled WGS sequence"/>
</dbReference>
<proteinExistence type="predicted"/>
<dbReference type="CDD" id="cd00761">
    <property type="entry name" value="Glyco_tranf_GTA_type"/>
    <property type="match status" value="1"/>
</dbReference>
<dbReference type="Pfam" id="PF02709">
    <property type="entry name" value="Glyco_transf_7C"/>
    <property type="match status" value="1"/>
</dbReference>
<protein>
    <submittedName>
        <fullName evidence="4">Glycosyltransferase family 2 protein</fullName>
    </submittedName>
</protein>
<name>A0ABS5VXE6_9BACT</name>
<evidence type="ECO:0000259" key="2">
    <source>
        <dbReference type="Pfam" id="PF00535"/>
    </source>
</evidence>
<evidence type="ECO:0000256" key="1">
    <source>
        <dbReference type="ARBA" id="ARBA00022679"/>
    </source>
</evidence>
<sequence>MEALRQIINPITRAIRDFRDLKLRRYNEEKLPAEIYDPSLEKRKVSFCTTCMNRFFHLRKTFIKNIEDNIDYPNVEFVLLNYNSKDELHQWAQKTLPKYIERGIVNYYYTDRPDFFHASIAKNLAHKVAQGDIVCNLDGDNFTGKDFAYYLNYKMHVMGDNTILHVRKSPYWGTEGRIVLTRKNFIELGGYDESFEPIGHEDHDLLHRAKAYGLKYENVLIENFLHYLSNTT</sequence>
<reference evidence="4 5" key="1">
    <citation type="submission" date="2021-05" db="EMBL/GenBank/DDBJ databases">
        <title>A Polyphasic approach of four new species of the genus Ohtaekwangia: Ohtaekwangia histidinii sp. nov., Ohtaekwangia cretensis sp. nov., Ohtaekwangia indiensis sp. nov., Ohtaekwangia reichenbachii sp. nov. from diverse environment.</title>
        <authorList>
            <person name="Octaviana S."/>
        </authorList>
    </citation>
    <scope>NUCLEOTIDE SEQUENCE [LARGE SCALE GENOMIC DNA]</scope>
    <source>
        <strain evidence="4 5">PWU20</strain>
    </source>
</reference>
<feature type="domain" description="Glycosyltransferase 2-like" evidence="2">
    <location>
        <begin position="47"/>
        <end position="147"/>
    </location>
</feature>
<accession>A0ABS5VXE6</accession>
<feature type="domain" description="Galactosyltransferase C-terminal" evidence="3">
    <location>
        <begin position="166"/>
        <end position="220"/>
    </location>
</feature>
<feature type="non-terminal residue" evidence="4">
    <location>
        <position position="232"/>
    </location>
</feature>
<dbReference type="RefSeq" id="WP_254155783.1">
    <property type="nucleotide sequence ID" value="NZ_JAHESD010000066.1"/>
</dbReference>
<dbReference type="EMBL" id="JAHESD010000066">
    <property type="protein sequence ID" value="MBT1705728.1"/>
    <property type="molecule type" value="Genomic_DNA"/>
</dbReference>
<dbReference type="Pfam" id="PF00535">
    <property type="entry name" value="Glycos_transf_2"/>
    <property type="match status" value="1"/>
</dbReference>
<dbReference type="InterPro" id="IPR027791">
    <property type="entry name" value="Galactosyl_T_C"/>
</dbReference>
<dbReference type="InterPro" id="IPR029044">
    <property type="entry name" value="Nucleotide-diphossugar_trans"/>
</dbReference>
<dbReference type="SUPFAM" id="SSF53448">
    <property type="entry name" value="Nucleotide-diphospho-sugar transferases"/>
    <property type="match status" value="1"/>
</dbReference>
<evidence type="ECO:0000313" key="5">
    <source>
        <dbReference type="Proteomes" id="UP000772618"/>
    </source>
</evidence>
<evidence type="ECO:0000259" key="3">
    <source>
        <dbReference type="Pfam" id="PF02709"/>
    </source>
</evidence>
<dbReference type="InterPro" id="IPR001173">
    <property type="entry name" value="Glyco_trans_2-like"/>
</dbReference>
<keyword evidence="5" id="KW-1185">Reference proteome</keyword>
<organism evidence="4 5">
    <name type="scientific">Chryseosolibacter indicus</name>
    <dbReference type="NCBI Taxonomy" id="2782351"/>
    <lineage>
        <taxon>Bacteria</taxon>
        <taxon>Pseudomonadati</taxon>
        <taxon>Bacteroidota</taxon>
        <taxon>Cytophagia</taxon>
        <taxon>Cytophagales</taxon>
        <taxon>Chryseotaleaceae</taxon>
        <taxon>Chryseosolibacter</taxon>
    </lineage>
</organism>
<evidence type="ECO:0000313" key="4">
    <source>
        <dbReference type="EMBL" id="MBT1705728.1"/>
    </source>
</evidence>
<dbReference type="Gene3D" id="3.90.550.10">
    <property type="entry name" value="Spore Coat Polysaccharide Biosynthesis Protein SpsA, Chain A"/>
    <property type="match status" value="1"/>
</dbReference>
<gene>
    <name evidence="4" type="ORF">KK060_20725</name>
</gene>
<keyword evidence="1" id="KW-0808">Transferase</keyword>
<comment type="caution">
    <text evidence="4">The sequence shown here is derived from an EMBL/GenBank/DDBJ whole genome shotgun (WGS) entry which is preliminary data.</text>
</comment>